<dbReference type="GO" id="GO:0035657">
    <property type="term" value="C:eRF1 methyltransferase complex"/>
    <property type="evidence" value="ECO:0007669"/>
    <property type="project" value="TreeGrafter"/>
</dbReference>
<evidence type="ECO:0000256" key="1">
    <source>
        <dbReference type="ARBA" id="ARBA00006149"/>
    </source>
</evidence>
<dbReference type="AlphaFoldDB" id="A0AAX4L059"/>
<dbReference type="RefSeq" id="WP_338601176.1">
    <property type="nucleotide sequence ID" value="NZ_CP146016.1"/>
</dbReference>
<dbReference type="PANTHER" id="PTHR45875">
    <property type="entry name" value="METHYLTRANSFERASE N6AMT1"/>
    <property type="match status" value="1"/>
</dbReference>
<proteinExistence type="inferred from homology"/>
<evidence type="ECO:0000256" key="3">
    <source>
        <dbReference type="ARBA" id="ARBA00022679"/>
    </source>
</evidence>
<dbReference type="InterPro" id="IPR004557">
    <property type="entry name" value="PrmC-related"/>
</dbReference>
<dbReference type="InterPro" id="IPR029063">
    <property type="entry name" value="SAM-dependent_MTases_sf"/>
</dbReference>
<evidence type="ECO:0000256" key="2">
    <source>
        <dbReference type="ARBA" id="ARBA00022603"/>
    </source>
</evidence>
<accession>A0AAX4L059</accession>
<dbReference type="GO" id="GO:0008757">
    <property type="term" value="F:S-adenosylmethionine-dependent methyltransferase activity"/>
    <property type="evidence" value="ECO:0007669"/>
    <property type="project" value="TreeGrafter"/>
</dbReference>
<dbReference type="GO" id="GO:0003676">
    <property type="term" value="F:nucleic acid binding"/>
    <property type="evidence" value="ECO:0007669"/>
    <property type="project" value="InterPro"/>
</dbReference>
<evidence type="ECO:0000313" key="7">
    <source>
        <dbReference type="Proteomes" id="UP001432202"/>
    </source>
</evidence>
<keyword evidence="7" id="KW-1185">Reference proteome</keyword>
<dbReference type="SUPFAM" id="SSF53335">
    <property type="entry name" value="S-adenosyl-L-methionine-dependent methyltransferases"/>
    <property type="match status" value="1"/>
</dbReference>
<dbReference type="PANTHER" id="PTHR45875:SF1">
    <property type="entry name" value="METHYLTRANSFERASE N6AMT1"/>
    <property type="match status" value="1"/>
</dbReference>
<comment type="similarity">
    <text evidence="1">Belongs to the eukaryotic/archaeal PrmC-related family.</text>
</comment>
<dbReference type="Proteomes" id="UP001432202">
    <property type="component" value="Chromosome"/>
</dbReference>
<organism evidence="6 7">
    <name type="scientific">Sulfolobus tengchongensis</name>
    <dbReference type="NCBI Taxonomy" id="207809"/>
    <lineage>
        <taxon>Archaea</taxon>
        <taxon>Thermoproteota</taxon>
        <taxon>Thermoprotei</taxon>
        <taxon>Sulfolobales</taxon>
        <taxon>Sulfolobaceae</taxon>
        <taxon>Sulfolobus</taxon>
    </lineage>
</organism>
<dbReference type="GO" id="GO:0032259">
    <property type="term" value="P:methylation"/>
    <property type="evidence" value="ECO:0007669"/>
    <property type="project" value="UniProtKB-KW"/>
</dbReference>
<evidence type="ECO:0000256" key="4">
    <source>
        <dbReference type="ARBA" id="ARBA00022691"/>
    </source>
</evidence>
<keyword evidence="3 6" id="KW-0808">Transferase</keyword>
<sequence length="200" mass="22940">MANIRVIEFHGVKLCLNDQTYEPSDDTELLLNLIRVNKGDRVLDMGSGSGVLGLLALMRGAKVIFVDINPYATLSTLCSLKINEKFFNPSNYDILNCNLLTCLRRQNFDVAIFNPPYLPVEEYNQWIGYSWSGGKDGAKVLMEFLNEVNANRIYTLFSSLSDEDKILYAIHKKRYKILRKYEKVIGYERLVGLEVIREND</sequence>
<dbReference type="EMBL" id="CP146016">
    <property type="protein sequence ID" value="WWQ60429.1"/>
    <property type="molecule type" value="Genomic_DNA"/>
</dbReference>
<dbReference type="GeneID" id="89337800"/>
<evidence type="ECO:0000259" key="5">
    <source>
        <dbReference type="Pfam" id="PF05175"/>
    </source>
</evidence>
<dbReference type="NCBIfam" id="TIGR00537">
    <property type="entry name" value="hemK_rel_arch"/>
    <property type="match status" value="1"/>
</dbReference>
<dbReference type="Gene3D" id="3.40.50.150">
    <property type="entry name" value="Vaccinia Virus protein VP39"/>
    <property type="match status" value="1"/>
</dbReference>
<feature type="domain" description="Methyltransferase small" evidence="5">
    <location>
        <begin position="27"/>
        <end position="117"/>
    </location>
</feature>
<reference evidence="6 7" key="1">
    <citation type="submission" date="2024-02" db="EMBL/GenBank/DDBJ databases">
        <title>STSV induces naive adaptation in Sulfolobus.</title>
        <authorList>
            <person name="Xiang X."/>
            <person name="Song M."/>
        </authorList>
    </citation>
    <scope>NUCLEOTIDE SEQUENCE [LARGE SCALE GENOMIC DNA]</scope>
    <source>
        <strain evidence="6 7">RT2</strain>
    </source>
</reference>
<protein>
    <submittedName>
        <fullName evidence="6">HemK2/MTQ2 family protein methyltransferase</fullName>
        <ecNumber evidence="6">2.1.1.-</ecNumber>
    </submittedName>
</protein>
<dbReference type="CDD" id="cd02440">
    <property type="entry name" value="AdoMet_MTases"/>
    <property type="match status" value="1"/>
</dbReference>
<dbReference type="PROSITE" id="PS00092">
    <property type="entry name" value="N6_MTASE"/>
    <property type="match status" value="1"/>
</dbReference>
<dbReference type="InterPro" id="IPR007848">
    <property type="entry name" value="Small_mtfrase_dom"/>
</dbReference>
<keyword evidence="2 6" id="KW-0489">Methyltransferase</keyword>
<dbReference type="NCBIfam" id="NF011528">
    <property type="entry name" value="PRK14968.1-2"/>
    <property type="match status" value="1"/>
</dbReference>
<gene>
    <name evidence="6" type="ORF">V6M85_13485</name>
</gene>
<dbReference type="EC" id="2.1.1.-" evidence="6"/>
<dbReference type="InterPro" id="IPR052190">
    <property type="entry name" value="Euk-Arch_PrmC-MTase"/>
</dbReference>
<dbReference type="Pfam" id="PF05175">
    <property type="entry name" value="MTS"/>
    <property type="match status" value="1"/>
</dbReference>
<name>A0AAX4L059_9CREN</name>
<dbReference type="GO" id="GO:0008276">
    <property type="term" value="F:protein methyltransferase activity"/>
    <property type="evidence" value="ECO:0007669"/>
    <property type="project" value="TreeGrafter"/>
</dbReference>
<keyword evidence="4" id="KW-0949">S-adenosyl-L-methionine</keyword>
<evidence type="ECO:0000313" key="6">
    <source>
        <dbReference type="EMBL" id="WWQ60429.1"/>
    </source>
</evidence>
<dbReference type="InterPro" id="IPR002052">
    <property type="entry name" value="DNA_methylase_N6_adenine_CS"/>
</dbReference>